<dbReference type="OrthoDB" id="9811281at2"/>
<dbReference type="InterPro" id="IPR006311">
    <property type="entry name" value="TAT_signal"/>
</dbReference>
<evidence type="ECO:0000313" key="12">
    <source>
        <dbReference type="Proteomes" id="UP000306575"/>
    </source>
</evidence>
<evidence type="ECO:0000256" key="7">
    <source>
        <dbReference type="ARBA" id="ARBA00023004"/>
    </source>
</evidence>
<dbReference type="InterPro" id="IPR036909">
    <property type="entry name" value="Cyt_c-like_dom_sf"/>
</dbReference>
<dbReference type="PANTHER" id="PTHR35008:SF4">
    <property type="entry name" value="BLL4482 PROTEIN"/>
    <property type="match status" value="1"/>
</dbReference>
<dbReference type="PROSITE" id="PS51318">
    <property type="entry name" value="TAT"/>
    <property type="match status" value="1"/>
</dbReference>
<evidence type="ECO:0000256" key="1">
    <source>
        <dbReference type="ARBA" id="ARBA00001926"/>
    </source>
</evidence>
<dbReference type="Pfam" id="PF00034">
    <property type="entry name" value="Cytochrom_C"/>
    <property type="match status" value="1"/>
</dbReference>
<comment type="caution">
    <text evidence="11">The sequence shown here is derived from an EMBL/GenBank/DDBJ whole genome shotgun (WGS) entry which is preliminary data.</text>
</comment>
<dbReference type="GO" id="GO:0005506">
    <property type="term" value="F:iron ion binding"/>
    <property type="evidence" value="ECO:0007669"/>
    <property type="project" value="InterPro"/>
</dbReference>
<reference evidence="11 12" key="1">
    <citation type="submission" date="2019-04" db="EMBL/GenBank/DDBJ databases">
        <title>Genome sequence of Pelagicola litoralis CL-ES2.</title>
        <authorList>
            <person name="Cao J."/>
        </authorList>
    </citation>
    <scope>NUCLEOTIDE SEQUENCE [LARGE SCALE GENOMIC DNA]</scope>
    <source>
        <strain evidence="11 12">CL-ES2</strain>
    </source>
</reference>
<dbReference type="PANTHER" id="PTHR35008">
    <property type="entry name" value="BLL4482 PROTEIN-RELATED"/>
    <property type="match status" value="1"/>
</dbReference>
<evidence type="ECO:0000259" key="10">
    <source>
        <dbReference type="PROSITE" id="PS51007"/>
    </source>
</evidence>
<organism evidence="11 12">
    <name type="scientific">Shimia litoralis</name>
    <dbReference type="NCBI Taxonomy" id="420403"/>
    <lineage>
        <taxon>Bacteria</taxon>
        <taxon>Pseudomonadati</taxon>
        <taxon>Pseudomonadota</taxon>
        <taxon>Alphaproteobacteria</taxon>
        <taxon>Rhodobacterales</taxon>
        <taxon>Roseobacteraceae</taxon>
    </lineage>
</organism>
<evidence type="ECO:0000256" key="4">
    <source>
        <dbReference type="ARBA" id="ARBA00022660"/>
    </source>
</evidence>
<keyword evidence="7 8" id="KW-0408">Iron</keyword>
<dbReference type="Proteomes" id="UP000306575">
    <property type="component" value="Unassembled WGS sequence"/>
</dbReference>
<accession>A0A4U7MSV3</accession>
<dbReference type="AlphaFoldDB" id="A0A4U7MSV3"/>
<evidence type="ECO:0000256" key="6">
    <source>
        <dbReference type="ARBA" id="ARBA00022982"/>
    </source>
</evidence>
<dbReference type="GO" id="GO:0020037">
    <property type="term" value="F:heme binding"/>
    <property type="evidence" value="ECO:0007669"/>
    <property type="project" value="InterPro"/>
</dbReference>
<dbReference type="GO" id="GO:0009055">
    <property type="term" value="F:electron transfer activity"/>
    <property type="evidence" value="ECO:0007669"/>
    <property type="project" value="InterPro"/>
</dbReference>
<name>A0A4U7MSV3_9RHOB</name>
<dbReference type="InterPro" id="IPR051459">
    <property type="entry name" value="Cytochrome_c-type_DH"/>
</dbReference>
<dbReference type="SUPFAM" id="SSF46626">
    <property type="entry name" value="Cytochrome c"/>
    <property type="match status" value="1"/>
</dbReference>
<keyword evidence="3 8" id="KW-0349">Heme</keyword>
<dbReference type="InterPro" id="IPR008168">
    <property type="entry name" value="Cyt_C_IC"/>
</dbReference>
<feature type="domain" description="Cytochrome c" evidence="10">
    <location>
        <begin position="44"/>
        <end position="146"/>
    </location>
</feature>
<evidence type="ECO:0000256" key="2">
    <source>
        <dbReference type="ARBA" id="ARBA00022448"/>
    </source>
</evidence>
<keyword evidence="5 8" id="KW-0479">Metal-binding</keyword>
<sequence length="167" mass="17950">MESKMSRNQLLISAAVAALSILGAAVFLGSKDAEAGPPKQPERSDIESGAVLYTENCASCHGAKLEGEPDWRSPKDDGTLPAPPHDRTGHTWHHGDALLFNYTKLGGQAALAASGVTNFNSGMPGFAEQLSDQEIWDILAFIKSTWPDRMRETQEVRTEGEQIQGGS</sequence>
<dbReference type="PROSITE" id="PS51007">
    <property type="entry name" value="CYTC"/>
    <property type="match status" value="1"/>
</dbReference>
<dbReference type="EMBL" id="SULI01000035">
    <property type="protein sequence ID" value="TKZ15883.1"/>
    <property type="molecule type" value="Genomic_DNA"/>
</dbReference>
<keyword evidence="4" id="KW-0679">Respiratory chain</keyword>
<evidence type="ECO:0000256" key="3">
    <source>
        <dbReference type="ARBA" id="ARBA00022617"/>
    </source>
</evidence>
<keyword evidence="2" id="KW-0813">Transport</keyword>
<dbReference type="InterPro" id="IPR009056">
    <property type="entry name" value="Cyt_c-like_dom"/>
</dbReference>
<dbReference type="Gene3D" id="1.10.760.10">
    <property type="entry name" value="Cytochrome c-like domain"/>
    <property type="match status" value="1"/>
</dbReference>
<evidence type="ECO:0000256" key="5">
    <source>
        <dbReference type="ARBA" id="ARBA00022723"/>
    </source>
</evidence>
<keyword evidence="12" id="KW-1185">Reference proteome</keyword>
<evidence type="ECO:0000256" key="9">
    <source>
        <dbReference type="SAM" id="MobiDB-lite"/>
    </source>
</evidence>
<gene>
    <name evidence="11" type="ORF">FAP39_16570</name>
</gene>
<protein>
    <submittedName>
        <fullName evidence="11">C-type cytochrome</fullName>
    </submittedName>
</protein>
<keyword evidence="6" id="KW-0249">Electron transport</keyword>
<feature type="region of interest" description="Disordered" evidence="9">
    <location>
        <begin position="64"/>
        <end position="88"/>
    </location>
</feature>
<evidence type="ECO:0000313" key="11">
    <source>
        <dbReference type="EMBL" id="TKZ15883.1"/>
    </source>
</evidence>
<dbReference type="PRINTS" id="PR00605">
    <property type="entry name" value="CYTCHROMECIC"/>
</dbReference>
<evidence type="ECO:0000256" key="8">
    <source>
        <dbReference type="PROSITE-ProRule" id="PRU00433"/>
    </source>
</evidence>
<proteinExistence type="predicted"/>
<comment type="cofactor">
    <cofactor evidence="1">
        <name>heme c</name>
        <dbReference type="ChEBI" id="CHEBI:61717"/>
    </cofactor>
</comment>